<reference evidence="1" key="1">
    <citation type="submission" date="2021-06" db="EMBL/GenBank/DDBJ databases">
        <authorList>
            <person name="Kallberg Y."/>
            <person name="Tangrot J."/>
            <person name="Rosling A."/>
        </authorList>
    </citation>
    <scope>NUCLEOTIDE SEQUENCE</scope>
    <source>
        <strain evidence="1">87-6 pot B 2015</strain>
    </source>
</reference>
<protein>
    <submittedName>
        <fullName evidence="1">13776_t:CDS:1</fullName>
    </submittedName>
</protein>
<dbReference type="AlphaFoldDB" id="A0A9N8V1D3"/>
<evidence type="ECO:0000313" key="2">
    <source>
        <dbReference type="Proteomes" id="UP000789375"/>
    </source>
</evidence>
<dbReference type="Proteomes" id="UP000789375">
    <property type="component" value="Unassembled WGS sequence"/>
</dbReference>
<evidence type="ECO:0000313" key="1">
    <source>
        <dbReference type="EMBL" id="CAG8434458.1"/>
    </source>
</evidence>
<accession>A0A9N8V1D3</accession>
<proteinExistence type="predicted"/>
<organism evidence="1 2">
    <name type="scientific">Funneliformis mosseae</name>
    <name type="common">Endomycorrhizal fungus</name>
    <name type="synonym">Glomus mosseae</name>
    <dbReference type="NCBI Taxonomy" id="27381"/>
    <lineage>
        <taxon>Eukaryota</taxon>
        <taxon>Fungi</taxon>
        <taxon>Fungi incertae sedis</taxon>
        <taxon>Mucoromycota</taxon>
        <taxon>Glomeromycotina</taxon>
        <taxon>Glomeromycetes</taxon>
        <taxon>Glomerales</taxon>
        <taxon>Glomeraceae</taxon>
        <taxon>Funneliformis</taxon>
    </lineage>
</organism>
<sequence length="80" mass="9118">MSLKLESPKTLEAPYFTSTTKLVPEELANASKALEQEYFMMTMLDNNKAIRELTLSIQALKIILQVLVNQNNQTPIPFNF</sequence>
<dbReference type="EMBL" id="CAJVPP010000007">
    <property type="protein sequence ID" value="CAG8434458.1"/>
    <property type="molecule type" value="Genomic_DNA"/>
</dbReference>
<keyword evidence="2" id="KW-1185">Reference proteome</keyword>
<gene>
    <name evidence="1" type="ORF">FMOSSE_LOCUS95</name>
</gene>
<name>A0A9N8V1D3_FUNMO</name>
<comment type="caution">
    <text evidence="1">The sequence shown here is derived from an EMBL/GenBank/DDBJ whole genome shotgun (WGS) entry which is preliminary data.</text>
</comment>